<dbReference type="STRING" id="578459.A0A194SEU8"/>
<dbReference type="Gene3D" id="1.10.3560.10">
    <property type="entry name" value="yst0336 like domain"/>
    <property type="match status" value="1"/>
</dbReference>
<dbReference type="GeneID" id="28979239"/>
<keyword evidence="3" id="KW-1185">Reference proteome</keyword>
<gene>
    <name evidence="2" type="ORF">RHOBADRAFT_65847</name>
</gene>
<dbReference type="InterPro" id="IPR023139">
    <property type="entry name" value="PBDC1-like_dom_sf"/>
</dbReference>
<sequence length="186" mass="20883">MAANAANEIDNLISGSGSTGGLGVAGGSGGIPSNFDAANAQNDEGIEMAFAVSCMEQAETYFNLITKVKPSSLKRLTKWDEEIVEAFLQNFPEYNFADKLKVLNEDEIKSANGKRRWREFMMPFEKKVDEYNFGTLIRLDCTKDYSQENSMFGYRLQFYAIEILRNRKGLNDAVWQQAQDDPTAFA</sequence>
<feature type="domain" description="Polysaccharide biosynthesis" evidence="1">
    <location>
        <begin position="46"/>
        <end position="174"/>
    </location>
</feature>
<dbReference type="InterPro" id="IPR008476">
    <property type="entry name" value="PBDC1_metazoa/fungi"/>
</dbReference>
<evidence type="ECO:0000313" key="3">
    <source>
        <dbReference type="Proteomes" id="UP000053890"/>
    </source>
</evidence>
<dbReference type="Proteomes" id="UP000053890">
    <property type="component" value="Unassembled WGS sequence"/>
</dbReference>
<dbReference type="InterPro" id="IPR021148">
    <property type="entry name" value="Polysacc_synth_dom"/>
</dbReference>
<protein>
    <recommendedName>
        <fullName evidence="1">Polysaccharide biosynthesis domain-containing protein</fullName>
    </recommendedName>
</protein>
<dbReference type="OMA" id="IQFYAFE"/>
<evidence type="ECO:0000259" key="1">
    <source>
        <dbReference type="Pfam" id="PF04669"/>
    </source>
</evidence>
<reference evidence="2 3" key="1">
    <citation type="journal article" date="2015" name="Front. Microbiol.">
        <title>Genome sequence of the plant growth promoting endophytic yeast Rhodotorula graminis WP1.</title>
        <authorList>
            <person name="Firrincieli A."/>
            <person name="Otillar R."/>
            <person name="Salamov A."/>
            <person name="Schmutz J."/>
            <person name="Khan Z."/>
            <person name="Redman R.S."/>
            <person name="Fleck N.D."/>
            <person name="Lindquist E."/>
            <person name="Grigoriev I.V."/>
            <person name="Doty S.L."/>
        </authorList>
    </citation>
    <scope>NUCLEOTIDE SEQUENCE [LARGE SCALE GENOMIC DNA]</scope>
    <source>
        <strain evidence="2 3">WP1</strain>
    </source>
</reference>
<dbReference type="PANTHER" id="PTHR13410">
    <property type="entry name" value="PROTEIN PBDC1"/>
    <property type="match status" value="1"/>
</dbReference>
<dbReference type="Pfam" id="PF04669">
    <property type="entry name" value="PBDC1"/>
    <property type="match status" value="1"/>
</dbReference>
<proteinExistence type="predicted"/>
<organism evidence="2 3">
    <name type="scientific">Rhodotorula graminis (strain WP1)</name>
    <dbReference type="NCBI Taxonomy" id="578459"/>
    <lineage>
        <taxon>Eukaryota</taxon>
        <taxon>Fungi</taxon>
        <taxon>Dikarya</taxon>
        <taxon>Basidiomycota</taxon>
        <taxon>Pucciniomycotina</taxon>
        <taxon>Microbotryomycetes</taxon>
        <taxon>Sporidiobolales</taxon>
        <taxon>Sporidiobolaceae</taxon>
        <taxon>Rhodotorula</taxon>
    </lineage>
</organism>
<dbReference type="RefSeq" id="XP_018274090.1">
    <property type="nucleotide sequence ID" value="XM_018418792.1"/>
</dbReference>
<dbReference type="OrthoDB" id="10248897at2759"/>
<accession>A0A194SEU8</accession>
<dbReference type="AlphaFoldDB" id="A0A194SEU8"/>
<name>A0A194SEU8_RHOGW</name>
<dbReference type="PANTHER" id="PTHR13410:SF9">
    <property type="entry name" value="PROTEIN PBDC1"/>
    <property type="match status" value="1"/>
</dbReference>
<evidence type="ECO:0000313" key="2">
    <source>
        <dbReference type="EMBL" id="KPV78041.1"/>
    </source>
</evidence>
<dbReference type="GO" id="GO:0005737">
    <property type="term" value="C:cytoplasm"/>
    <property type="evidence" value="ECO:0007669"/>
    <property type="project" value="TreeGrafter"/>
</dbReference>
<dbReference type="EMBL" id="KQ474073">
    <property type="protein sequence ID" value="KPV78041.1"/>
    <property type="molecule type" value="Genomic_DNA"/>
</dbReference>